<comment type="subcellular location">
    <subcellularLocation>
        <location evidence="1 11">Cell outer membrane</location>
        <topology evidence="1 11">Multi-pass membrane protein</topology>
    </subcellularLocation>
</comment>
<dbReference type="GO" id="GO:0009279">
    <property type="term" value="C:cell outer membrane"/>
    <property type="evidence" value="ECO:0007669"/>
    <property type="project" value="UniProtKB-SubCell"/>
</dbReference>
<evidence type="ECO:0000259" key="15">
    <source>
        <dbReference type="Pfam" id="PF07715"/>
    </source>
</evidence>
<evidence type="ECO:0000256" key="5">
    <source>
        <dbReference type="ARBA" id="ARBA00022692"/>
    </source>
</evidence>
<dbReference type="GeneID" id="93423458"/>
<feature type="domain" description="TonB-dependent receptor-like beta-barrel" evidence="14">
    <location>
        <begin position="240"/>
        <end position="711"/>
    </location>
</feature>
<keyword evidence="9 11" id="KW-0472">Membrane</keyword>
<proteinExistence type="inferred from homology"/>
<keyword evidence="3 11" id="KW-1134">Transmembrane beta strand</keyword>
<dbReference type="InterPro" id="IPR036942">
    <property type="entry name" value="Beta-barrel_TonB_sf"/>
</dbReference>
<keyword evidence="13" id="KW-0732">Signal</keyword>
<keyword evidence="7" id="KW-0406">Ion transport</keyword>
<feature type="domain" description="TonB-dependent receptor plug" evidence="15">
    <location>
        <begin position="54"/>
        <end position="156"/>
    </location>
</feature>
<evidence type="ECO:0000256" key="11">
    <source>
        <dbReference type="PROSITE-ProRule" id="PRU01360"/>
    </source>
</evidence>
<dbReference type="Pfam" id="PF00593">
    <property type="entry name" value="TonB_dep_Rec_b-barrel"/>
    <property type="match status" value="1"/>
</dbReference>
<organism evidence="16 17">
    <name type="scientific">Paramuribaculum intestinale</name>
    <dbReference type="NCBI Taxonomy" id="2094151"/>
    <lineage>
        <taxon>Bacteria</taxon>
        <taxon>Pseudomonadati</taxon>
        <taxon>Bacteroidota</taxon>
        <taxon>Bacteroidia</taxon>
        <taxon>Bacteroidales</taxon>
        <taxon>Muribaculaceae</taxon>
        <taxon>Paramuribaculum</taxon>
    </lineage>
</organism>
<reference evidence="17" key="1">
    <citation type="submission" date="2018-02" db="EMBL/GenBank/DDBJ databases">
        <authorList>
            <person name="Clavel T."/>
            <person name="Strowig T."/>
        </authorList>
    </citation>
    <scope>NUCLEOTIDE SEQUENCE [LARGE SCALE GENOMIC DNA]</scope>
    <source>
        <strain evidence="17">DSM 100764</strain>
    </source>
</reference>
<evidence type="ECO:0000256" key="1">
    <source>
        <dbReference type="ARBA" id="ARBA00004571"/>
    </source>
</evidence>
<comment type="caution">
    <text evidence="16">The sequence shown here is derived from an EMBL/GenBank/DDBJ whole genome shotgun (WGS) entry which is preliminary data.</text>
</comment>
<dbReference type="GO" id="GO:0006826">
    <property type="term" value="P:iron ion transport"/>
    <property type="evidence" value="ECO:0007669"/>
    <property type="project" value="UniProtKB-KW"/>
</dbReference>
<name>A0A2V1IVG3_9BACT</name>
<keyword evidence="17" id="KW-1185">Reference proteome</keyword>
<dbReference type="PANTHER" id="PTHR32552:SF81">
    <property type="entry name" value="TONB-DEPENDENT OUTER MEMBRANE RECEPTOR"/>
    <property type="match status" value="1"/>
</dbReference>
<dbReference type="InterPro" id="IPR039426">
    <property type="entry name" value="TonB-dep_rcpt-like"/>
</dbReference>
<dbReference type="AlphaFoldDB" id="A0A2V1IVG3"/>
<gene>
    <name evidence="16" type="ORF">C5O25_07875</name>
</gene>
<keyword evidence="10 11" id="KW-0998">Cell outer membrane</keyword>
<evidence type="ECO:0000256" key="7">
    <source>
        <dbReference type="ARBA" id="ARBA00023065"/>
    </source>
</evidence>
<keyword evidence="8 12" id="KW-0798">TonB box</keyword>
<evidence type="ECO:0000256" key="8">
    <source>
        <dbReference type="ARBA" id="ARBA00023077"/>
    </source>
</evidence>
<protein>
    <submittedName>
        <fullName evidence="16">TonB-dependent receptor</fullName>
    </submittedName>
</protein>
<evidence type="ECO:0000256" key="10">
    <source>
        <dbReference type="ARBA" id="ARBA00023237"/>
    </source>
</evidence>
<dbReference type="InterPro" id="IPR000531">
    <property type="entry name" value="Beta-barrel_TonB"/>
</dbReference>
<dbReference type="Proteomes" id="UP000244925">
    <property type="component" value="Unassembled WGS sequence"/>
</dbReference>
<sequence length="751" mass="85087">MLSKKIIALVAVAVPTAQSFTVLADGGEHEMAPDSTKWLEEVSVTSIKQSPDIRLQPTSSTVLGQSRIERLNIRTLKGVSEIAPNFYMPDYGSRMTSSIYVRGIGARMDQPAVGLSVDNVPFLNKDAYDFDLPDISRMEVIRGPQSTLYGRNTMAGQINIYTLSPLDYQGTRIMGEAGKGESIRLAASQYALLRENLGMGIAGYFNFRGGYYTNRYHGYKADKEKGGSLRWKTAWRPTERLSVDNTMSFTLDRNGGYPYEYLAGNEINYNDTCFYRRNILSDGFTLKWRGDSWTLSSITSVQYIDDNMTLDQDFLPLSYFTLTQRRHETNLTQDIVARGNAGDRYSWLGGLFAFYKHSSMHAPVTFKEHGIQRLIVDNVNRNPIFNVTWNDDQFVLGSDFRIPVYGLAAYHQSDLKLGRWTLSAGVRLDYEHVALRYHSHVSTSYTMTMKNGRPMGSKEINIDQSDRLKEHFLEFLPKVNVCYRLPIPGESDVYASVGKGYKTGGYNTQMFSDVLQQQLMSEMGRPVEYDINEILSYRPERSWNYEVGAHVSCADGRVHTDMSLFYIDCRDQQLTMFPDGSTTGRITTNAGKTRSFGAEVQVRYSPTSQWIFNTSYGYTNAKFVEFTDGLTDFQGNRVPYAPRNTFFASATYRLPVGRWIDAMSFNARVRGVGDFYWDEDNSIRQPFYATLGLSASATHKFLTVEVWGENLTDTRYTVFSFKSIGNTFVQRGKPLTWGVTARLSFDSNAAD</sequence>
<accession>A0A2V1IVG3</accession>
<feature type="chain" id="PRO_5016004237" evidence="13">
    <location>
        <begin position="25"/>
        <end position="751"/>
    </location>
</feature>
<dbReference type="PROSITE" id="PS52016">
    <property type="entry name" value="TONB_DEPENDENT_REC_3"/>
    <property type="match status" value="1"/>
</dbReference>
<feature type="signal peptide" evidence="13">
    <location>
        <begin position="1"/>
        <end position="24"/>
    </location>
</feature>
<dbReference type="SUPFAM" id="SSF56935">
    <property type="entry name" value="Porins"/>
    <property type="match status" value="1"/>
</dbReference>
<dbReference type="PANTHER" id="PTHR32552">
    <property type="entry name" value="FERRICHROME IRON RECEPTOR-RELATED"/>
    <property type="match status" value="1"/>
</dbReference>
<dbReference type="Gene3D" id="2.40.170.20">
    <property type="entry name" value="TonB-dependent receptor, beta-barrel domain"/>
    <property type="match status" value="1"/>
</dbReference>
<evidence type="ECO:0000256" key="12">
    <source>
        <dbReference type="RuleBase" id="RU003357"/>
    </source>
</evidence>
<evidence type="ECO:0000256" key="2">
    <source>
        <dbReference type="ARBA" id="ARBA00022448"/>
    </source>
</evidence>
<comment type="similarity">
    <text evidence="11 12">Belongs to the TonB-dependent receptor family.</text>
</comment>
<dbReference type="Pfam" id="PF07715">
    <property type="entry name" value="Plug"/>
    <property type="match status" value="1"/>
</dbReference>
<evidence type="ECO:0000256" key="13">
    <source>
        <dbReference type="SAM" id="SignalP"/>
    </source>
</evidence>
<keyword evidence="2 11" id="KW-0813">Transport</keyword>
<evidence type="ECO:0000313" key="16">
    <source>
        <dbReference type="EMBL" id="PWB07324.1"/>
    </source>
</evidence>
<dbReference type="EMBL" id="PUBV01000014">
    <property type="protein sequence ID" value="PWB07324.1"/>
    <property type="molecule type" value="Genomic_DNA"/>
</dbReference>
<evidence type="ECO:0000256" key="6">
    <source>
        <dbReference type="ARBA" id="ARBA00023004"/>
    </source>
</evidence>
<keyword evidence="4" id="KW-0410">Iron transport</keyword>
<dbReference type="RefSeq" id="WP_107036192.1">
    <property type="nucleotide sequence ID" value="NZ_CAOXDM010000087.1"/>
</dbReference>
<dbReference type="InterPro" id="IPR012910">
    <property type="entry name" value="Plug_dom"/>
</dbReference>
<evidence type="ECO:0000256" key="3">
    <source>
        <dbReference type="ARBA" id="ARBA00022452"/>
    </source>
</evidence>
<evidence type="ECO:0000256" key="4">
    <source>
        <dbReference type="ARBA" id="ARBA00022496"/>
    </source>
</evidence>
<evidence type="ECO:0000313" key="17">
    <source>
        <dbReference type="Proteomes" id="UP000244925"/>
    </source>
</evidence>
<evidence type="ECO:0000259" key="14">
    <source>
        <dbReference type="Pfam" id="PF00593"/>
    </source>
</evidence>
<keyword evidence="6" id="KW-0408">Iron</keyword>
<evidence type="ECO:0000256" key="9">
    <source>
        <dbReference type="ARBA" id="ARBA00023136"/>
    </source>
</evidence>
<keyword evidence="16" id="KW-0675">Receptor</keyword>
<keyword evidence="5 11" id="KW-0812">Transmembrane</keyword>